<dbReference type="SMART" id="SM00213">
    <property type="entry name" value="UBQ"/>
    <property type="match status" value="1"/>
</dbReference>
<dbReference type="SUPFAM" id="SSF54236">
    <property type="entry name" value="Ubiquitin-like"/>
    <property type="match status" value="1"/>
</dbReference>
<accession>A0A8C2SL10</accession>
<comment type="subcellular location">
    <subcellularLocation>
        <location evidence="1">Cytoplasm</location>
        <location evidence="1">Cytosol</location>
    </subcellularLocation>
</comment>
<dbReference type="PROSITE" id="PS00299">
    <property type="entry name" value="UBIQUITIN_1"/>
    <property type="match status" value="1"/>
</dbReference>
<evidence type="ECO:0000259" key="3">
    <source>
        <dbReference type="PROSITE" id="PS50053"/>
    </source>
</evidence>
<evidence type="ECO:0000313" key="4">
    <source>
        <dbReference type="Ensembl" id="ENSCJPP00005000403.1"/>
    </source>
</evidence>
<dbReference type="GO" id="GO:0071818">
    <property type="term" value="C:BAT3 complex"/>
    <property type="evidence" value="ECO:0007669"/>
    <property type="project" value="TreeGrafter"/>
</dbReference>
<dbReference type="Proteomes" id="UP000694412">
    <property type="component" value="Unassembled WGS sequence"/>
</dbReference>
<proteinExistence type="predicted"/>
<dbReference type="GO" id="GO:0071816">
    <property type="term" value="P:tail-anchored membrane protein insertion into ER membrane"/>
    <property type="evidence" value="ECO:0007669"/>
    <property type="project" value="TreeGrafter"/>
</dbReference>
<dbReference type="PRINTS" id="PR00348">
    <property type="entry name" value="UBIQUITIN"/>
</dbReference>
<dbReference type="InterPro" id="IPR000626">
    <property type="entry name" value="Ubiquitin-like_dom"/>
</dbReference>
<dbReference type="AlphaFoldDB" id="A0A8C2SL10"/>
<dbReference type="GO" id="GO:0006620">
    <property type="term" value="P:post-translational protein targeting to endoplasmic reticulum membrane"/>
    <property type="evidence" value="ECO:0007669"/>
    <property type="project" value="InterPro"/>
</dbReference>
<dbReference type="Ensembl" id="ENSCJPT00005000759.1">
    <property type="protein sequence ID" value="ENSCJPP00005000403.1"/>
    <property type="gene ID" value="ENSCJPG00005000493.1"/>
</dbReference>
<dbReference type="Gene3D" id="3.10.20.90">
    <property type="entry name" value="Phosphatidylinositol 3-kinase Catalytic Subunit, Chain A, domain 1"/>
    <property type="match status" value="1"/>
</dbReference>
<gene>
    <name evidence="4" type="primary">UBL4A</name>
</gene>
<dbReference type="Pfam" id="PF00240">
    <property type="entry name" value="ubiquitin"/>
    <property type="match status" value="1"/>
</dbReference>
<evidence type="ECO:0000313" key="5">
    <source>
        <dbReference type="Proteomes" id="UP000694412"/>
    </source>
</evidence>
<feature type="domain" description="Ubiquitin-like" evidence="3">
    <location>
        <begin position="1"/>
        <end position="74"/>
    </location>
</feature>
<dbReference type="InterPro" id="IPR047154">
    <property type="entry name" value="UBL4A-like"/>
</dbReference>
<organism evidence="4 5">
    <name type="scientific">Coturnix japonica</name>
    <name type="common">Japanese quail</name>
    <name type="synonym">Coturnix coturnix japonica</name>
    <dbReference type="NCBI Taxonomy" id="93934"/>
    <lineage>
        <taxon>Eukaryota</taxon>
        <taxon>Metazoa</taxon>
        <taxon>Chordata</taxon>
        <taxon>Craniata</taxon>
        <taxon>Vertebrata</taxon>
        <taxon>Euteleostomi</taxon>
        <taxon>Archelosauria</taxon>
        <taxon>Archosauria</taxon>
        <taxon>Dinosauria</taxon>
        <taxon>Saurischia</taxon>
        <taxon>Theropoda</taxon>
        <taxon>Coelurosauria</taxon>
        <taxon>Aves</taxon>
        <taxon>Neognathae</taxon>
        <taxon>Galloanserae</taxon>
        <taxon>Galliformes</taxon>
        <taxon>Phasianidae</taxon>
        <taxon>Perdicinae</taxon>
        <taxon>Coturnix</taxon>
    </lineage>
</organism>
<sequence length="143" mass="15643">MLLTVKALQGRECSLQVPDHVWSLKEQLAERLSVPPAQQRLLYRGKALADDRRLCDYAIGPSSRLNLVLKGAGPGLSPAPSPSGPAPSAPSDWWTELGAELGRRYGAGNGGRVLERVREVRVVWDPMGSYRVIWDPIGLYGIL</sequence>
<evidence type="ECO:0000256" key="2">
    <source>
        <dbReference type="ARBA" id="ARBA00022490"/>
    </source>
</evidence>
<dbReference type="InterPro" id="IPR029071">
    <property type="entry name" value="Ubiquitin-like_domsf"/>
</dbReference>
<dbReference type="PANTHER" id="PTHR46555">
    <property type="entry name" value="UBIQUITIN-LIKE PROTEIN 4A"/>
    <property type="match status" value="1"/>
</dbReference>
<keyword evidence="5" id="KW-1185">Reference proteome</keyword>
<dbReference type="PANTHER" id="PTHR46555:SF1">
    <property type="entry name" value="UBIQUITIN-LIKE PROTEIN 4A"/>
    <property type="match status" value="1"/>
</dbReference>
<dbReference type="InterPro" id="IPR019954">
    <property type="entry name" value="Ubiquitin_CS"/>
</dbReference>
<protein>
    <submittedName>
        <fullName evidence="4">Ubiquitin like 4A</fullName>
    </submittedName>
</protein>
<dbReference type="GeneTree" id="ENSGT00730000111022"/>
<dbReference type="GO" id="GO:0051087">
    <property type="term" value="F:protein-folding chaperone binding"/>
    <property type="evidence" value="ECO:0007669"/>
    <property type="project" value="TreeGrafter"/>
</dbReference>
<reference evidence="4" key="1">
    <citation type="submission" date="2025-08" db="UniProtKB">
        <authorList>
            <consortium name="Ensembl"/>
        </authorList>
    </citation>
    <scope>IDENTIFICATION</scope>
</reference>
<keyword evidence="2" id="KW-0963">Cytoplasm</keyword>
<name>A0A8C2SL10_COTJA</name>
<dbReference type="PROSITE" id="PS50053">
    <property type="entry name" value="UBIQUITIN_2"/>
    <property type="match status" value="1"/>
</dbReference>
<dbReference type="InterPro" id="IPR019956">
    <property type="entry name" value="Ubiquitin_dom"/>
</dbReference>
<evidence type="ECO:0000256" key="1">
    <source>
        <dbReference type="ARBA" id="ARBA00004514"/>
    </source>
</evidence>
<reference evidence="4" key="2">
    <citation type="submission" date="2025-09" db="UniProtKB">
        <authorList>
            <consortium name="Ensembl"/>
        </authorList>
    </citation>
    <scope>IDENTIFICATION</scope>
</reference>